<protein>
    <submittedName>
        <fullName evidence="1">Uncharacterized protein</fullName>
    </submittedName>
</protein>
<sequence length="114" mass="12925">MLLIGTSEKSTKAKGWELFFLLGTRQVNILSVGRGTAVHAVSEAVKHPWCRTSCISGDGRRLLEDGKFLKCCLKADVMYIQLWVRAICRTGVAINIFYRQRIGMQRRWGNKDGH</sequence>
<gene>
    <name evidence="1" type="ORF">ARMGADRAFT_1040671</name>
</gene>
<dbReference type="InParanoid" id="A0A2H3CK96"/>
<dbReference type="EMBL" id="KZ293768">
    <property type="protein sequence ID" value="PBK79612.1"/>
    <property type="molecule type" value="Genomic_DNA"/>
</dbReference>
<organism evidence="1 2">
    <name type="scientific">Armillaria gallica</name>
    <name type="common">Bulbous honey fungus</name>
    <name type="synonym">Armillaria bulbosa</name>
    <dbReference type="NCBI Taxonomy" id="47427"/>
    <lineage>
        <taxon>Eukaryota</taxon>
        <taxon>Fungi</taxon>
        <taxon>Dikarya</taxon>
        <taxon>Basidiomycota</taxon>
        <taxon>Agaricomycotina</taxon>
        <taxon>Agaricomycetes</taxon>
        <taxon>Agaricomycetidae</taxon>
        <taxon>Agaricales</taxon>
        <taxon>Marasmiineae</taxon>
        <taxon>Physalacriaceae</taxon>
        <taxon>Armillaria</taxon>
    </lineage>
</organism>
<accession>A0A2H3CK96</accession>
<dbReference type="AlphaFoldDB" id="A0A2H3CK96"/>
<keyword evidence="2" id="KW-1185">Reference proteome</keyword>
<reference evidence="2" key="1">
    <citation type="journal article" date="2017" name="Nat. Ecol. Evol.">
        <title>Genome expansion and lineage-specific genetic innovations in the forest pathogenic fungi Armillaria.</title>
        <authorList>
            <person name="Sipos G."/>
            <person name="Prasanna A.N."/>
            <person name="Walter M.C."/>
            <person name="O'Connor E."/>
            <person name="Balint B."/>
            <person name="Krizsan K."/>
            <person name="Kiss B."/>
            <person name="Hess J."/>
            <person name="Varga T."/>
            <person name="Slot J."/>
            <person name="Riley R."/>
            <person name="Boka B."/>
            <person name="Rigling D."/>
            <person name="Barry K."/>
            <person name="Lee J."/>
            <person name="Mihaltcheva S."/>
            <person name="LaButti K."/>
            <person name="Lipzen A."/>
            <person name="Waldron R."/>
            <person name="Moloney N.M."/>
            <person name="Sperisen C."/>
            <person name="Kredics L."/>
            <person name="Vagvoelgyi C."/>
            <person name="Patrignani A."/>
            <person name="Fitzpatrick D."/>
            <person name="Nagy I."/>
            <person name="Doyle S."/>
            <person name="Anderson J.B."/>
            <person name="Grigoriev I.V."/>
            <person name="Gueldener U."/>
            <person name="Muensterkoetter M."/>
            <person name="Nagy L.G."/>
        </authorList>
    </citation>
    <scope>NUCLEOTIDE SEQUENCE [LARGE SCALE GENOMIC DNA]</scope>
    <source>
        <strain evidence="2">Ar21-2</strain>
    </source>
</reference>
<proteinExistence type="predicted"/>
<evidence type="ECO:0000313" key="2">
    <source>
        <dbReference type="Proteomes" id="UP000217790"/>
    </source>
</evidence>
<evidence type="ECO:0000313" key="1">
    <source>
        <dbReference type="EMBL" id="PBK79612.1"/>
    </source>
</evidence>
<name>A0A2H3CK96_ARMGA</name>
<dbReference type="Proteomes" id="UP000217790">
    <property type="component" value="Unassembled WGS sequence"/>
</dbReference>